<dbReference type="EMBL" id="CP118247">
    <property type="protein sequence ID" value="WDR06696.1"/>
    <property type="molecule type" value="Genomic_DNA"/>
</dbReference>
<dbReference type="Proteomes" id="UP001222118">
    <property type="component" value="Chromosome"/>
</dbReference>
<gene>
    <name evidence="1" type="ORF">PSQ90_04355</name>
</gene>
<keyword evidence="2" id="KW-1185">Reference proteome</keyword>
<protein>
    <submittedName>
        <fullName evidence="1">DUF2793 domain-containing protein</fullName>
    </submittedName>
</protein>
<organism evidence="1 2">
    <name type="scientific">Devosia rhodophyticola</name>
    <dbReference type="NCBI Taxonomy" id="3026423"/>
    <lineage>
        <taxon>Bacteria</taxon>
        <taxon>Pseudomonadati</taxon>
        <taxon>Pseudomonadota</taxon>
        <taxon>Alphaproteobacteria</taxon>
        <taxon>Hyphomicrobiales</taxon>
        <taxon>Devosiaceae</taxon>
        <taxon>Devosia</taxon>
    </lineage>
</organism>
<sequence length="440" mass="46841">MDRTQHLSLPYIMPEQAQKFFTHNQGLNTLDGLVMLAVTSRSLSLAPATPALGGRYIVAAAPTGAWSGQADMVALFQDNAWTFLTPQEGWLAWCSAETQMLVFTDSSWRPLQPDQYARLGINTDADLTNRLAVSAPATLLTHEGGSHRLVVNKASGGDTASLVFQNDYSGRAELGLAGDDRLSFKVSADGSTFVEAMSIDPATGKPSFPQAKFLSNYAVNLYQDSGRFGGNGVTGTSIAAFAFPNYLTPYNGATVTGLAKFIHNNNDYGGASGALNAHVRDLIDTIRDASYRRYGPEFWVAQITMGSGTGSGPALVDDLSGYFCLFGAFTVQPPAMTFHAYVRALDQAIIVKLYPGQTATANGTTHGETFAISPADNWVSVTIAHDLNPRTSNGYNPSPIGIYVQDAGDKFLLACPALMGGIATIDDNVGVIASYNSWSA</sequence>
<dbReference type="InterPro" id="IPR021251">
    <property type="entry name" value="DUF2793"/>
</dbReference>
<dbReference type="Pfam" id="PF10983">
    <property type="entry name" value="DUF2793"/>
    <property type="match status" value="1"/>
</dbReference>
<dbReference type="RefSeq" id="WP_282212209.1">
    <property type="nucleotide sequence ID" value="NZ_CP118247.1"/>
</dbReference>
<reference evidence="1 2" key="1">
    <citation type="submission" date="2023-02" db="EMBL/GenBank/DDBJ databases">
        <title>Devosia chondri sp. nov., isolated from the phycosphere of marine algae.</title>
        <authorList>
            <person name="Kim J.M."/>
            <person name="Lee J.K."/>
            <person name="Choi B.J."/>
            <person name="Bayburt H."/>
            <person name="Jeon C.O."/>
        </authorList>
    </citation>
    <scope>NUCLEOTIDE SEQUENCE [LARGE SCALE GENOMIC DNA]</scope>
    <source>
        <strain evidence="1 2">G2-5</strain>
    </source>
</reference>
<evidence type="ECO:0000313" key="2">
    <source>
        <dbReference type="Proteomes" id="UP001222118"/>
    </source>
</evidence>
<evidence type="ECO:0000313" key="1">
    <source>
        <dbReference type="EMBL" id="WDR06696.1"/>
    </source>
</evidence>
<proteinExistence type="predicted"/>
<accession>A0ABY7YZA1</accession>
<name>A0ABY7YZA1_9HYPH</name>